<reference evidence="2" key="2">
    <citation type="submission" date="2011-04" db="EMBL/GenBank/DDBJ databases">
        <title>The complete genome of chromosome of Treponema succinifaciens DSM 2489.</title>
        <authorList>
            <person name="Lucas S."/>
            <person name="Copeland A."/>
            <person name="Lapidus A."/>
            <person name="Bruce D."/>
            <person name="Goodwin L."/>
            <person name="Pitluck S."/>
            <person name="Peters L."/>
            <person name="Kyrpides N."/>
            <person name="Mavromatis K."/>
            <person name="Ivanova N."/>
            <person name="Ovchinnikova G."/>
            <person name="Teshima H."/>
            <person name="Detter J.C."/>
            <person name="Tapia R."/>
            <person name="Han C."/>
            <person name="Land M."/>
            <person name="Hauser L."/>
            <person name="Markowitz V."/>
            <person name="Cheng J.-F."/>
            <person name="Hugenholtz P."/>
            <person name="Woyke T."/>
            <person name="Wu D."/>
            <person name="Gronow S."/>
            <person name="Wellnitz S."/>
            <person name="Brambilla E."/>
            <person name="Klenk H.-P."/>
            <person name="Eisen J.A."/>
        </authorList>
    </citation>
    <scope>NUCLEOTIDE SEQUENCE [LARGE SCALE GENOMIC DNA]</scope>
    <source>
        <strain evidence="2">ATCC 33096 / DSM 2489 / 6091</strain>
    </source>
</reference>
<dbReference type="GeneID" id="302998200"/>
<keyword evidence="2" id="KW-1185">Reference proteome</keyword>
<gene>
    <name evidence="1" type="ordered locus">Tresu_1041</name>
</gene>
<dbReference type="STRING" id="869209.Tresu_1041"/>
<protein>
    <recommendedName>
        <fullName evidence="3">OmpR/PhoB-type domain-containing protein</fullName>
    </recommendedName>
</protein>
<proteinExistence type="predicted"/>
<dbReference type="RefSeq" id="WP_013701247.1">
    <property type="nucleotide sequence ID" value="NC_015385.1"/>
</dbReference>
<dbReference type="AlphaFoldDB" id="F2NVH8"/>
<reference evidence="1 2" key="1">
    <citation type="journal article" date="2011" name="Stand. Genomic Sci.">
        <title>Complete genome sequence of Treponema succinifaciens type strain (6091).</title>
        <authorList>
            <person name="Han C."/>
            <person name="Gronow S."/>
            <person name="Teshima H."/>
            <person name="Lapidus A."/>
            <person name="Nolan M."/>
            <person name="Lucas S."/>
            <person name="Hammon N."/>
            <person name="Deshpande S."/>
            <person name="Cheng J.F."/>
            <person name="Zeytun A."/>
            <person name="Tapia R."/>
            <person name="Goodwin L."/>
            <person name="Pitluck S."/>
            <person name="Liolios K."/>
            <person name="Pagani I."/>
            <person name="Ivanova N."/>
            <person name="Mavromatis K."/>
            <person name="Mikhailova N."/>
            <person name="Huntemann M."/>
            <person name="Pati A."/>
            <person name="Chen A."/>
            <person name="Palaniappan K."/>
            <person name="Land M."/>
            <person name="Hauser L."/>
            <person name="Brambilla E.M."/>
            <person name="Rohde M."/>
            <person name="Goker M."/>
            <person name="Woyke T."/>
            <person name="Bristow J."/>
            <person name="Eisen J.A."/>
            <person name="Markowitz V."/>
            <person name="Hugenholtz P."/>
            <person name="Kyrpides N.C."/>
            <person name="Klenk H.P."/>
            <person name="Detter J.C."/>
        </authorList>
    </citation>
    <scope>NUCLEOTIDE SEQUENCE [LARGE SCALE GENOMIC DNA]</scope>
    <source>
        <strain evidence="2">ATCC 33096 / DSM 2489 / 6091</strain>
    </source>
</reference>
<dbReference type="Proteomes" id="UP000006852">
    <property type="component" value="Chromosome"/>
</dbReference>
<organism evidence="1 2">
    <name type="scientific">Treponema succinifaciens (strain ATCC 33096 / DSM 2489 / 6091)</name>
    <dbReference type="NCBI Taxonomy" id="869209"/>
    <lineage>
        <taxon>Bacteria</taxon>
        <taxon>Pseudomonadati</taxon>
        <taxon>Spirochaetota</taxon>
        <taxon>Spirochaetia</taxon>
        <taxon>Spirochaetales</taxon>
        <taxon>Treponemataceae</taxon>
        <taxon>Treponema</taxon>
    </lineage>
</organism>
<name>F2NVH8_TRES6</name>
<evidence type="ECO:0000313" key="2">
    <source>
        <dbReference type="Proteomes" id="UP000006852"/>
    </source>
</evidence>
<evidence type="ECO:0008006" key="3">
    <source>
        <dbReference type="Google" id="ProtNLM"/>
    </source>
</evidence>
<dbReference type="KEGG" id="tsu:Tresu_1041"/>
<dbReference type="EMBL" id="CP002631">
    <property type="protein sequence ID" value="AEB13957.1"/>
    <property type="molecule type" value="Genomic_DNA"/>
</dbReference>
<dbReference type="HOGENOM" id="CLU_1057451_0_0_12"/>
<evidence type="ECO:0000313" key="1">
    <source>
        <dbReference type="EMBL" id="AEB13957.1"/>
    </source>
</evidence>
<accession>F2NVH8</accession>
<sequence>MGKVYLLIKPDLLKVCKYLALRIETFGSDVKIFLKPHEFYVALKLVEHGALDYVLIDVRTFQSDVFNPYIEMSMMPNPAPVVVFNDPFPELDKMTAFWISKNKTYLVPRIAPERIDKLEDTFFLIEVFLKSERFNKYINVINRPETFLTEEEKLLQLDLEKFQAVHKISPSRFKVFKYLHERLEKEVSEKELISLLFGSYLPEKRAVLFSYICELRKACRNEKSVKIRIDREYKGHYSMRITLPAEKIKSLDDKKKISGYWLL</sequence>